<accession>A0ABY2Z1Q4</accession>
<dbReference type="Pfam" id="PF00035">
    <property type="entry name" value="dsrm"/>
    <property type="match status" value="1"/>
</dbReference>
<proteinExistence type="inferred from homology"/>
<keyword evidence="10 13" id="KW-0460">Magnesium</keyword>
<dbReference type="SUPFAM" id="SSF54768">
    <property type="entry name" value="dsRNA-binding domain-like"/>
    <property type="match status" value="1"/>
</dbReference>
<dbReference type="Proteomes" id="UP000316851">
    <property type="component" value="Unassembled WGS sequence"/>
</dbReference>
<organism evidence="16 17">
    <name type="scientific">Metamycoplasma neophronis</name>
    <dbReference type="NCBI Taxonomy" id="872983"/>
    <lineage>
        <taxon>Bacteria</taxon>
        <taxon>Bacillati</taxon>
        <taxon>Mycoplasmatota</taxon>
        <taxon>Mycoplasmoidales</taxon>
        <taxon>Metamycoplasmataceae</taxon>
        <taxon>Metamycoplasma</taxon>
    </lineage>
</organism>
<keyword evidence="6 13" id="KW-0540">Nuclease</keyword>
<evidence type="ECO:0000256" key="7">
    <source>
        <dbReference type="ARBA" id="ARBA00022723"/>
    </source>
</evidence>
<feature type="active site" evidence="13">
    <location>
        <position position="58"/>
    </location>
</feature>
<evidence type="ECO:0000256" key="13">
    <source>
        <dbReference type="HAMAP-Rule" id="MF_00104"/>
    </source>
</evidence>
<evidence type="ECO:0000259" key="14">
    <source>
        <dbReference type="PROSITE" id="PS50137"/>
    </source>
</evidence>
<evidence type="ECO:0000256" key="4">
    <source>
        <dbReference type="ARBA" id="ARBA00022664"/>
    </source>
</evidence>
<dbReference type="PROSITE" id="PS50142">
    <property type="entry name" value="RNASE_3_2"/>
    <property type="match status" value="1"/>
</dbReference>
<keyword evidence="9 13" id="KW-0378">Hydrolase</keyword>
<dbReference type="EMBL" id="VHHP01000001">
    <property type="protein sequence ID" value="TPR54739.1"/>
    <property type="molecule type" value="Genomic_DNA"/>
</dbReference>
<gene>
    <name evidence="13 16" type="primary">rnc</name>
    <name evidence="16" type="ORF">FJR74_00500</name>
</gene>
<dbReference type="HAMAP" id="MF_00104">
    <property type="entry name" value="RNase_III"/>
    <property type="match status" value="1"/>
</dbReference>
<keyword evidence="11 13" id="KW-0694">RNA-binding</keyword>
<feature type="domain" description="DRBM" evidence="14">
    <location>
        <begin position="165"/>
        <end position="230"/>
    </location>
</feature>
<dbReference type="SMART" id="SM00358">
    <property type="entry name" value="DSRM"/>
    <property type="match status" value="1"/>
</dbReference>
<evidence type="ECO:0000256" key="3">
    <source>
        <dbReference type="ARBA" id="ARBA00022552"/>
    </source>
</evidence>
<dbReference type="Pfam" id="PF14622">
    <property type="entry name" value="Ribonucleas_3_3"/>
    <property type="match status" value="1"/>
</dbReference>
<dbReference type="CDD" id="cd00593">
    <property type="entry name" value="RIBOc"/>
    <property type="match status" value="1"/>
</dbReference>
<comment type="similarity">
    <text evidence="2">Belongs to the ribonuclease III family.</text>
</comment>
<feature type="binding site" evidence="13">
    <location>
        <position position="128"/>
    </location>
    <ligand>
        <name>Mg(2+)</name>
        <dbReference type="ChEBI" id="CHEBI:18420"/>
    </ligand>
</feature>
<reference evidence="16" key="1">
    <citation type="submission" date="2019-06" db="EMBL/GenBank/DDBJ databases">
        <title>Mycoplasma neophronis type strain whole genome sequence.</title>
        <authorList>
            <person name="Spergser J."/>
        </authorList>
    </citation>
    <scope>NUCLEOTIDE SEQUENCE [LARGE SCALE GENOMIC DNA]</scope>
    <source>
        <strain evidence="16">DSM 24097</strain>
    </source>
</reference>
<dbReference type="NCBIfam" id="TIGR02191">
    <property type="entry name" value="RNaseIII"/>
    <property type="match status" value="1"/>
</dbReference>
<evidence type="ECO:0000313" key="16">
    <source>
        <dbReference type="EMBL" id="TPR54739.1"/>
    </source>
</evidence>
<evidence type="ECO:0000256" key="9">
    <source>
        <dbReference type="ARBA" id="ARBA00022801"/>
    </source>
</evidence>
<comment type="subcellular location">
    <subcellularLocation>
        <location evidence="13">Cytoplasm</location>
    </subcellularLocation>
</comment>
<dbReference type="PANTHER" id="PTHR14950">
    <property type="entry name" value="DICER-RELATED"/>
    <property type="match status" value="1"/>
</dbReference>
<keyword evidence="3 13" id="KW-0698">rRNA processing</keyword>
<feature type="active site" evidence="13">
    <location>
        <position position="128"/>
    </location>
</feature>
<keyword evidence="7 13" id="KW-0479">Metal-binding</keyword>
<evidence type="ECO:0000256" key="10">
    <source>
        <dbReference type="ARBA" id="ARBA00022842"/>
    </source>
</evidence>
<dbReference type="InterPro" id="IPR011907">
    <property type="entry name" value="RNase_III"/>
</dbReference>
<feature type="binding site" evidence="13">
    <location>
        <position position="125"/>
    </location>
    <ligand>
        <name>Mg(2+)</name>
        <dbReference type="ChEBI" id="CHEBI:18420"/>
    </ligand>
</feature>
<evidence type="ECO:0000256" key="11">
    <source>
        <dbReference type="ARBA" id="ARBA00022884"/>
    </source>
</evidence>
<dbReference type="RefSeq" id="WP_140914592.1">
    <property type="nucleotide sequence ID" value="NZ_VHHP01000001.1"/>
</dbReference>
<comment type="cofactor">
    <cofactor evidence="13">
        <name>Mg(2+)</name>
        <dbReference type="ChEBI" id="CHEBI:18420"/>
    </cofactor>
</comment>
<dbReference type="Gene3D" id="1.10.1520.10">
    <property type="entry name" value="Ribonuclease III domain"/>
    <property type="match status" value="1"/>
</dbReference>
<keyword evidence="13" id="KW-0963">Cytoplasm</keyword>
<dbReference type="PANTHER" id="PTHR14950:SF37">
    <property type="entry name" value="ENDORIBONUCLEASE DICER"/>
    <property type="match status" value="1"/>
</dbReference>
<dbReference type="SUPFAM" id="SSF69065">
    <property type="entry name" value="RNase III domain-like"/>
    <property type="match status" value="1"/>
</dbReference>
<evidence type="ECO:0000256" key="2">
    <source>
        <dbReference type="ARBA" id="ARBA00010183"/>
    </source>
</evidence>
<dbReference type="PROSITE" id="PS50137">
    <property type="entry name" value="DS_RBD"/>
    <property type="match status" value="1"/>
</dbReference>
<keyword evidence="5 13" id="KW-0819">tRNA processing</keyword>
<sequence length="230" mass="25915">MNKDFRKQLKNILENASFDTADLTDEMWSYFEQAFTHKTYVNEHKGTKSYQYLEFLGDAVLQFLVSNAIFWTFPNDNEGHATALRSAIVDRENLGRLANELKLVDCVRASKGAYNNGKTIKADSDLFESFVGAIYCVYGLGAVESFIEKVLLVDLENFSNSSLKDPKSRFQELVQTSGKNDIFYENTALGNGLFESRVMIDKCVYGIGIGKTKKEAEKAAATEALKKYQQ</sequence>
<evidence type="ECO:0000256" key="8">
    <source>
        <dbReference type="ARBA" id="ARBA00022759"/>
    </source>
</evidence>
<comment type="function">
    <text evidence="12 13">Digests double-stranded RNA. Involved in the processing of primary rRNA transcript to yield the immediate precursors to the large and small rRNAs (23S and 16S). Processes some mRNAs, and tRNAs when they are encoded in the rRNA operon. Processes pre-crRNA and tracrRNA of type II CRISPR loci if present in the organism.</text>
</comment>
<evidence type="ECO:0000259" key="15">
    <source>
        <dbReference type="PROSITE" id="PS50142"/>
    </source>
</evidence>
<evidence type="ECO:0000313" key="17">
    <source>
        <dbReference type="Proteomes" id="UP000316851"/>
    </source>
</evidence>
<comment type="catalytic activity">
    <reaction evidence="1 13">
        <text>Endonucleolytic cleavage to 5'-phosphomonoester.</text>
        <dbReference type="EC" id="3.1.26.3"/>
    </reaction>
</comment>
<keyword evidence="4 13" id="KW-0507">mRNA processing</keyword>
<keyword evidence="17" id="KW-1185">Reference proteome</keyword>
<keyword evidence="13" id="KW-0699">rRNA-binding</keyword>
<dbReference type="InterPro" id="IPR014720">
    <property type="entry name" value="dsRBD_dom"/>
</dbReference>
<protein>
    <recommendedName>
        <fullName evidence="13">Ribonuclease 3</fullName>
        <ecNumber evidence="13">3.1.26.3</ecNumber>
    </recommendedName>
    <alternativeName>
        <fullName evidence="13">Ribonuclease III</fullName>
        <shortName evidence="13">RNase III</shortName>
    </alternativeName>
</protein>
<evidence type="ECO:0000256" key="6">
    <source>
        <dbReference type="ARBA" id="ARBA00022722"/>
    </source>
</evidence>
<comment type="caution">
    <text evidence="16">The sequence shown here is derived from an EMBL/GenBank/DDBJ whole genome shotgun (WGS) entry which is preliminary data.</text>
</comment>
<feature type="domain" description="RNase III" evidence="15">
    <location>
        <begin position="9"/>
        <end position="139"/>
    </location>
</feature>
<dbReference type="InterPro" id="IPR000999">
    <property type="entry name" value="RNase_III_dom"/>
</dbReference>
<feature type="binding site" evidence="13">
    <location>
        <position position="54"/>
    </location>
    <ligand>
        <name>Mg(2+)</name>
        <dbReference type="ChEBI" id="CHEBI:18420"/>
    </ligand>
</feature>
<evidence type="ECO:0000256" key="12">
    <source>
        <dbReference type="ARBA" id="ARBA00049596"/>
    </source>
</evidence>
<comment type="subunit">
    <text evidence="13">Homodimer.</text>
</comment>
<dbReference type="SMART" id="SM00535">
    <property type="entry name" value="RIBOc"/>
    <property type="match status" value="1"/>
</dbReference>
<dbReference type="InterPro" id="IPR036389">
    <property type="entry name" value="RNase_III_sf"/>
</dbReference>
<evidence type="ECO:0000256" key="5">
    <source>
        <dbReference type="ARBA" id="ARBA00022694"/>
    </source>
</evidence>
<evidence type="ECO:0000256" key="1">
    <source>
        <dbReference type="ARBA" id="ARBA00000109"/>
    </source>
</evidence>
<keyword evidence="8 13" id="KW-0255">Endonuclease</keyword>
<name>A0ABY2Z1Q4_9BACT</name>
<dbReference type="GO" id="GO:0004525">
    <property type="term" value="F:ribonuclease III activity"/>
    <property type="evidence" value="ECO:0007669"/>
    <property type="project" value="UniProtKB-EC"/>
</dbReference>
<dbReference type="Gene3D" id="3.30.160.20">
    <property type="match status" value="1"/>
</dbReference>
<dbReference type="EC" id="3.1.26.3" evidence="13"/>